<dbReference type="PANTHER" id="PTHR13369">
    <property type="match status" value="1"/>
</dbReference>
<dbReference type="AlphaFoldDB" id="A0A437BYC9"/>
<name>A0A437BYC9_ORYJA</name>
<dbReference type="PANTHER" id="PTHR13369:SF0">
    <property type="entry name" value="GLUTATHIONE S-TRANSFERASE C-TERMINAL DOMAIN-CONTAINING PROTEIN"/>
    <property type="match status" value="1"/>
</dbReference>
<keyword evidence="3" id="KW-1185">Reference proteome</keyword>
<dbReference type="EMBL" id="ML136698">
    <property type="protein sequence ID" value="RVE55476.1"/>
    <property type="molecule type" value="Genomic_DNA"/>
</dbReference>
<feature type="compositionally biased region" description="Basic residues" evidence="1">
    <location>
        <begin position="190"/>
        <end position="199"/>
    </location>
</feature>
<evidence type="ECO:0000313" key="3">
    <source>
        <dbReference type="Proteomes" id="UP000283210"/>
    </source>
</evidence>
<evidence type="ECO:0000256" key="1">
    <source>
        <dbReference type="SAM" id="MobiDB-lite"/>
    </source>
</evidence>
<organism evidence="2 3">
    <name type="scientific">Oryzias javanicus</name>
    <name type="common">Javanese ricefish</name>
    <name type="synonym">Aplocheilus javanicus</name>
    <dbReference type="NCBI Taxonomy" id="123683"/>
    <lineage>
        <taxon>Eukaryota</taxon>
        <taxon>Metazoa</taxon>
        <taxon>Chordata</taxon>
        <taxon>Craniata</taxon>
        <taxon>Vertebrata</taxon>
        <taxon>Euteleostomi</taxon>
        <taxon>Actinopterygii</taxon>
        <taxon>Neopterygii</taxon>
        <taxon>Teleostei</taxon>
        <taxon>Neoteleostei</taxon>
        <taxon>Acanthomorphata</taxon>
        <taxon>Ovalentaria</taxon>
        <taxon>Atherinomorphae</taxon>
        <taxon>Beloniformes</taxon>
        <taxon>Adrianichthyidae</taxon>
        <taxon>Oryziinae</taxon>
        <taxon>Oryzias</taxon>
    </lineage>
</organism>
<evidence type="ECO:0000313" key="2">
    <source>
        <dbReference type="EMBL" id="RVE55476.1"/>
    </source>
</evidence>
<dbReference type="Proteomes" id="UP000283210">
    <property type="component" value="Unassembled WGS sequence"/>
</dbReference>
<evidence type="ECO:0008006" key="4">
    <source>
        <dbReference type="Google" id="ProtNLM"/>
    </source>
</evidence>
<accession>A0A437BYC9</accession>
<proteinExistence type="predicted"/>
<reference evidence="2 3" key="2">
    <citation type="submission" date="2019-01" db="EMBL/GenBank/DDBJ databases">
        <title>A chromosome length genome reference of the Java medaka (oryzias javanicus).</title>
        <authorList>
            <person name="Herpin A."/>
            <person name="Takehana Y."/>
            <person name="Naruse K."/>
            <person name="Ansai S."/>
            <person name="Kawaguchi M."/>
        </authorList>
    </citation>
    <scope>NUCLEOTIDE SEQUENCE [LARGE SCALE GENOMIC DNA]</scope>
    <source>
        <strain evidence="2">RS831</strain>
        <tissue evidence="2">Whole body</tissue>
    </source>
</reference>
<sequence length="216" mass="23958">MKHAKQPPCLYLEVCCQNEQLRVPLHTSIVLFLLSYCDCKSFRVFLVLGDGSSSEPLKSQLPESLSLSDIQVDELPKLVSSCRLPAALDESGQICKAGLAVVLRHIINKSVEADPSRKDVAALLGFKKTCLKACAEVSKWTRLCETGIPSAVEEHLQKPSDVGKQLPLPVVTLESRLAEPVKVHNDDKIRRQKLQKQKRREMLEQGGDQVSKEPPP</sequence>
<gene>
    <name evidence="2" type="ORF">OJAV_G00235920</name>
</gene>
<reference evidence="2 3" key="1">
    <citation type="submission" date="2018-11" db="EMBL/GenBank/DDBJ databases">
        <authorList>
            <person name="Lopez-Roques C."/>
            <person name="Donnadieu C."/>
            <person name="Bouchez O."/>
            <person name="Klopp C."/>
            <person name="Cabau C."/>
            <person name="Zahm M."/>
        </authorList>
    </citation>
    <scope>NUCLEOTIDE SEQUENCE [LARGE SCALE GENOMIC DNA]</scope>
    <source>
        <strain evidence="2">RS831</strain>
        <tissue evidence="2">Whole body</tissue>
    </source>
</reference>
<protein>
    <recommendedName>
        <fullName evidence="4">Glutathione S-transferase C-terminal domain-containing protein</fullName>
    </recommendedName>
</protein>
<dbReference type="OrthoDB" id="206598at2759"/>
<feature type="region of interest" description="Disordered" evidence="1">
    <location>
        <begin position="182"/>
        <end position="216"/>
    </location>
</feature>
<dbReference type="GO" id="GO:0005737">
    <property type="term" value="C:cytoplasm"/>
    <property type="evidence" value="ECO:0007669"/>
    <property type="project" value="TreeGrafter"/>
</dbReference>